<evidence type="ECO:0000313" key="1">
    <source>
        <dbReference type="EMBL" id="KAH7152735.1"/>
    </source>
</evidence>
<protein>
    <recommendedName>
        <fullName evidence="3">BTB domain-containing protein</fullName>
    </recommendedName>
</protein>
<dbReference type="AlphaFoldDB" id="A0A9P9F339"/>
<sequence length="292" mass="33427">MKPSRYELDPEGPSGQFRIRVSSRHLCLASPVFKKILEGPWVESTPHGPLLREIRIRSWSIDALIIVLDIVHGHHREVPKYLSLELLTHVSMIVGYYQCQEVTQVFAENWAKRVELWLPRTYGEESTLMLIVSWVFSRVDVFEKMSKLALTSSEGLITTPGLFMPVPEHIFAEIEEQRKLELGRIFEALYGLLDDPEDTGPGCSFECSSMMLGSLLIEMNWKGLQNPRVTAPYTRRSISSARNLISELRNPQWSRSNSDCGLQCTVQAKLQPVLDQVSKHIDQLKLWDYGQE</sequence>
<dbReference type="SUPFAM" id="SSF54695">
    <property type="entry name" value="POZ domain"/>
    <property type="match status" value="1"/>
</dbReference>
<dbReference type="Proteomes" id="UP000738349">
    <property type="component" value="Unassembled WGS sequence"/>
</dbReference>
<evidence type="ECO:0008006" key="3">
    <source>
        <dbReference type="Google" id="ProtNLM"/>
    </source>
</evidence>
<organism evidence="1 2">
    <name type="scientific">Dactylonectria macrodidyma</name>
    <dbReference type="NCBI Taxonomy" id="307937"/>
    <lineage>
        <taxon>Eukaryota</taxon>
        <taxon>Fungi</taxon>
        <taxon>Dikarya</taxon>
        <taxon>Ascomycota</taxon>
        <taxon>Pezizomycotina</taxon>
        <taxon>Sordariomycetes</taxon>
        <taxon>Hypocreomycetidae</taxon>
        <taxon>Hypocreales</taxon>
        <taxon>Nectriaceae</taxon>
        <taxon>Dactylonectria</taxon>
    </lineage>
</organism>
<dbReference type="EMBL" id="JAGMUV010000006">
    <property type="protein sequence ID" value="KAH7152735.1"/>
    <property type="molecule type" value="Genomic_DNA"/>
</dbReference>
<reference evidence="1" key="1">
    <citation type="journal article" date="2021" name="Nat. Commun.">
        <title>Genetic determinants of endophytism in the Arabidopsis root mycobiome.</title>
        <authorList>
            <person name="Mesny F."/>
            <person name="Miyauchi S."/>
            <person name="Thiergart T."/>
            <person name="Pickel B."/>
            <person name="Atanasova L."/>
            <person name="Karlsson M."/>
            <person name="Huettel B."/>
            <person name="Barry K.W."/>
            <person name="Haridas S."/>
            <person name="Chen C."/>
            <person name="Bauer D."/>
            <person name="Andreopoulos W."/>
            <person name="Pangilinan J."/>
            <person name="LaButti K."/>
            <person name="Riley R."/>
            <person name="Lipzen A."/>
            <person name="Clum A."/>
            <person name="Drula E."/>
            <person name="Henrissat B."/>
            <person name="Kohler A."/>
            <person name="Grigoriev I.V."/>
            <person name="Martin F.M."/>
            <person name="Hacquard S."/>
        </authorList>
    </citation>
    <scope>NUCLEOTIDE SEQUENCE</scope>
    <source>
        <strain evidence="1">MPI-CAGE-AT-0147</strain>
    </source>
</reference>
<dbReference type="Gene3D" id="3.30.710.10">
    <property type="entry name" value="Potassium Channel Kv1.1, Chain A"/>
    <property type="match status" value="1"/>
</dbReference>
<evidence type="ECO:0000313" key="2">
    <source>
        <dbReference type="Proteomes" id="UP000738349"/>
    </source>
</evidence>
<name>A0A9P9F339_9HYPO</name>
<comment type="caution">
    <text evidence="1">The sequence shown here is derived from an EMBL/GenBank/DDBJ whole genome shotgun (WGS) entry which is preliminary data.</text>
</comment>
<accession>A0A9P9F339</accession>
<gene>
    <name evidence="1" type="ORF">EDB81DRAFT_841176</name>
</gene>
<dbReference type="OrthoDB" id="5326346at2759"/>
<keyword evidence="2" id="KW-1185">Reference proteome</keyword>
<dbReference type="InterPro" id="IPR011333">
    <property type="entry name" value="SKP1/BTB/POZ_sf"/>
</dbReference>
<proteinExistence type="predicted"/>